<dbReference type="InterPro" id="IPR058192">
    <property type="entry name" value="WHD_ROQ1-like"/>
</dbReference>
<evidence type="ECO:0000259" key="3">
    <source>
        <dbReference type="Pfam" id="PF00931"/>
    </source>
</evidence>
<proteinExistence type="predicted"/>
<dbReference type="AlphaFoldDB" id="A0AAP0C7K8"/>
<comment type="caution">
    <text evidence="5">The sequence shown here is derived from an EMBL/GenBank/DDBJ whole genome shotgun (WGS) entry which is preliminary data.</text>
</comment>
<evidence type="ECO:0000313" key="5">
    <source>
        <dbReference type="EMBL" id="KAK9050871.1"/>
    </source>
</evidence>
<sequence length="707" mass="80581">MEYNIKLITSWLRDGSSQTVDVLTIFGVGGIGKTSLANYVYKLHHREFTCCSFVRDISGKPDEPSKGLLNLQEKLYSDISKRKSTRVYDVSEYTSKIGEKLASEKVLLVLDDICSHEQLDVFLSGNQGFSQGSKIIVTTKNASLTEQCALFNLQIQPMHTKILLEGLRDCESLELLCIHAFKCHKPEEGYKEVSEEVVKYCGGLPLALKVLGSSLNKRDVAYWKNCIKQLGKEPNFKVQKVLKMSFDSLPTKNDKDLFKHIASFFVGRDRYLTETILNACDINTTCGFINLIERCLLRITWDNMLTMHSLIQEMGRDVVRQESPNKPWKRSRLWCHEESFKVLKQKVGTKNVLGLALNMRVLEKEKLHGSLELETDALSNMNNLMLLQLNYVKINGPYENISKELRWLCMRGFYLKSIPSDLPMENLVVLDMSHSKIQSFAMSYPSSQRFAKRQKRLVGSSSKHKCLLGSLKILDLSFCKQLHSLGGFFELPALEKLIISNCISLIQIDEFIERCVELFFLDLSNCKKLEKLPRSLRKLKKMNTLLIDGCGLGVFPTELRAMDSLQTLTAKNNGRNLETSCSADKSFSMDFSSLSVLKKLYLDRNPITIMPACVSSLPRLEFLGMDRCEKLKTVAQPPRTLRRLSLSFSNRVTSILFHPETSELSLTLHSLCMRNSSFEIEGVIKIQPLADIEEKHNLWRERDAKLD</sequence>
<organism evidence="5 6">
    <name type="scientific">Deinandra increscens subsp. villosa</name>
    <dbReference type="NCBI Taxonomy" id="3103831"/>
    <lineage>
        <taxon>Eukaryota</taxon>
        <taxon>Viridiplantae</taxon>
        <taxon>Streptophyta</taxon>
        <taxon>Embryophyta</taxon>
        <taxon>Tracheophyta</taxon>
        <taxon>Spermatophyta</taxon>
        <taxon>Magnoliopsida</taxon>
        <taxon>eudicotyledons</taxon>
        <taxon>Gunneridae</taxon>
        <taxon>Pentapetalae</taxon>
        <taxon>asterids</taxon>
        <taxon>campanulids</taxon>
        <taxon>Asterales</taxon>
        <taxon>Asteraceae</taxon>
        <taxon>Asteroideae</taxon>
        <taxon>Heliantheae alliance</taxon>
        <taxon>Madieae</taxon>
        <taxon>Madiinae</taxon>
        <taxon>Deinandra</taxon>
    </lineage>
</organism>
<evidence type="ECO:0000313" key="6">
    <source>
        <dbReference type="Proteomes" id="UP001408789"/>
    </source>
</evidence>
<dbReference type="Gene3D" id="1.10.8.430">
    <property type="entry name" value="Helical domain of apoptotic protease-activating factors"/>
    <property type="match status" value="1"/>
</dbReference>
<reference evidence="5 6" key="1">
    <citation type="submission" date="2024-04" db="EMBL/GenBank/DDBJ databases">
        <title>The reference genome of an endangered Asteraceae, Deinandra increscens subsp. villosa, native to the Central Coast of California.</title>
        <authorList>
            <person name="Guilliams M."/>
            <person name="Hasenstab-Lehman K."/>
            <person name="Meyer R."/>
            <person name="Mcevoy S."/>
        </authorList>
    </citation>
    <scope>NUCLEOTIDE SEQUENCE [LARGE SCALE GENOMIC DNA]</scope>
    <source>
        <tissue evidence="5">Leaf</tissue>
    </source>
</reference>
<gene>
    <name evidence="5" type="ORF">SSX86_030159</name>
</gene>
<feature type="domain" description="Disease resistance protein Roq1-like winged-helix" evidence="4">
    <location>
        <begin position="252"/>
        <end position="323"/>
    </location>
</feature>
<dbReference type="PANTHER" id="PTHR11017">
    <property type="entry name" value="LEUCINE-RICH REPEAT-CONTAINING PROTEIN"/>
    <property type="match status" value="1"/>
</dbReference>
<dbReference type="GO" id="GO:0043531">
    <property type="term" value="F:ADP binding"/>
    <property type="evidence" value="ECO:0007669"/>
    <property type="project" value="InterPro"/>
</dbReference>
<dbReference type="EMBL" id="JBCNJP010000040">
    <property type="protein sequence ID" value="KAK9050871.1"/>
    <property type="molecule type" value="Genomic_DNA"/>
</dbReference>
<dbReference type="Gene3D" id="3.40.50.300">
    <property type="entry name" value="P-loop containing nucleotide triphosphate hydrolases"/>
    <property type="match status" value="1"/>
</dbReference>
<dbReference type="Pfam" id="PF00931">
    <property type="entry name" value="NB-ARC"/>
    <property type="match status" value="1"/>
</dbReference>
<evidence type="ECO:0000259" key="4">
    <source>
        <dbReference type="Pfam" id="PF23282"/>
    </source>
</evidence>
<accession>A0AAP0C7K8</accession>
<dbReference type="PRINTS" id="PR00364">
    <property type="entry name" value="DISEASERSIST"/>
</dbReference>
<protein>
    <recommendedName>
        <fullName evidence="7">NB-ARC domain-containing protein</fullName>
    </recommendedName>
</protein>
<dbReference type="Pfam" id="PF23282">
    <property type="entry name" value="WHD_ROQ1"/>
    <property type="match status" value="1"/>
</dbReference>
<dbReference type="SUPFAM" id="SSF52058">
    <property type="entry name" value="L domain-like"/>
    <property type="match status" value="1"/>
</dbReference>
<evidence type="ECO:0000256" key="1">
    <source>
        <dbReference type="ARBA" id="ARBA00022614"/>
    </source>
</evidence>
<keyword evidence="1" id="KW-0433">Leucine-rich repeat</keyword>
<feature type="domain" description="NB-ARC" evidence="3">
    <location>
        <begin position="3"/>
        <end position="182"/>
    </location>
</feature>
<dbReference type="InterPro" id="IPR036390">
    <property type="entry name" value="WH_DNA-bd_sf"/>
</dbReference>
<dbReference type="Proteomes" id="UP001408789">
    <property type="component" value="Unassembled WGS sequence"/>
</dbReference>
<dbReference type="InterPro" id="IPR032675">
    <property type="entry name" value="LRR_dom_sf"/>
</dbReference>
<dbReference type="SUPFAM" id="SSF52540">
    <property type="entry name" value="P-loop containing nucleoside triphosphate hydrolases"/>
    <property type="match status" value="1"/>
</dbReference>
<dbReference type="PANTHER" id="PTHR11017:SF313">
    <property type="entry name" value="TIR DOMAIN, P-LOOP CONTAINING NUCLEOSIDE TRIPHOSPHATE HYDROLASE"/>
    <property type="match status" value="1"/>
</dbReference>
<name>A0AAP0C7K8_9ASTR</name>
<evidence type="ECO:0000256" key="2">
    <source>
        <dbReference type="ARBA" id="ARBA00022737"/>
    </source>
</evidence>
<dbReference type="InterPro" id="IPR002182">
    <property type="entry name" value="NB-ARC"/>
</dbReference>
<evidence type="ECO:0008006" key="7">
    <source>
        <dbReference type="Google" id="ProtNLM"/>
    </source>
</evidence>
<keyword evidence="6" id="KW-1185">Reference proteome</keyword>
<dbReference type="InterPro" id="IPR044974">
    <property type="entry name" value="Disease_R_plants"/>
</dbReference>
<dbReference type="SUPFAM" id="SSF46785">
    <property type="entry name" value="Winged helix' DNA-binding domain"/>
    <property type="match status" value="1"/>
</dbReference>
<dbReference type="InterPro" id="IPR042197">
    <property type="entry name" value="Apaf_helical"/>
</dbReference>
<dbReference type="GO" id="GO:0006952">
    <property type="term" value="P:defense response"/>
    <property type="evidence" value="ECO:0007669"/>
    <property type="project" value="InterPro"/>
</dbReference>
<dbReference type="InterPro" id="IPR027417">
    <property type="entry name" value="P-loop_NTPase"/>
</dbReference>
<keyword evidence="2" id="KW-0677">Repeat</keyword>
<dbReference type="Gene3D" id="3.80.10.10">
    <property type="entry name" value="Ribonuclease Inhibitor"/>
    <property type="match status" value="3"/>
</dbReference>